<dbReference type="Gene3D" id="1.20.1090.10">
    <property type="entry name" value="Dehydroquinate synthase-like - alpha domain"/>
    <property type="match status" value="1"/>
</dbReference>
<evidence type="ECO:0000313" key="5">
    <source>
        <dbReference type="Proteomes" id="UP000815677"/>
    </source>
</evidence>
<sequence>MSTETYRLALTADRTTPALTPPSKFTEKFDIYNNCHISYGLPFHQAVAKHVESTFHASRVYVMVSRTLATGSTALQDLKDALGDKLAGVKMGLKAHTSWNDLLEMTLECVELKADLIVTLGGGTLTDAAKLLSLTLANDVKTLEDFHTKLRYIGSKAPADLVVAPAKVPVICVPTTLSGGEYTIIAGGTEDATDKKYLFQGGRVIQLVVLDADLCTQTTPKRLWVASGFRAVDHCVEGYVSPLANTATEDHAIRGLKMIVPALLRAQADGNNKDVEARFVAQIGCVESVAAVARVYTPAGASHAIGHMLGPFGVSHGETSAILLPAVCEYNAKHGDNAGRQEEIAKVLWGINEFRAVAEKRELKEGKASLGEMLRAMTRELGLPETLKEVGVEGERVQKLAEYSLLDPWVKTNPVPLLNEEQVLKVLEPVIG</sequence>
<dbReference type="InterPro" id="IPR056798">
    <property type="entry name" value="ADH_Fe_C"/>
</dbReference>
<keyword evidence="5" id="KW-1185">Reference proteome</keyword>
<name>A0ABQ0MCA8_MYCCL</name>
<evidence type="ECO:0000259" key="2">
    <source>
        <dbReference type="Pfam" id="PF00465"/>
    </source>
</evidence>
<dbReference type="PANTHER" id="PTHR11496:SF107">
    <property type="entry name" value="ALCOHOL DEHYDROGENASE, PUTATIVE (AFU_ORTHOLOGUE AFUA_1G06800)-RELATED"/>
    <property type="match status" value="1"/>
</dbReference>
<evidence type="ECO:0000259" key="3">
    <source>
        <dbReference type="Pfam" id="PF25137"/>
    </source>
</evidence>
<dbReference type="CDD" id="cd08192">
    <property type="entry name" value="MAR-like"/>
    <property type="match status" value="1"/>
</dbReference>
<dbReference type="SUPFAM" id="SSF56796">
    <property type="entry name" value="Dehydroquinate synthase-like"/>
    <property type="match status" value="1"/>
</dbReference>
<dbReference type="InterPro" id="IPR039697">
    <property type="entry name" value="Alcohol_dehydrogenase_Fe"/>
</dbReference>
<keyword evidence="1" id="KW-0560">Oxidoreductase</keyword>
<protein>
    <submittedName>
        <fullName evidence="4">Fe-containing alcohol dehydrogenase</fullName>
    </submittedName>
</protein>
<accession>A0ABQ0MCA8</accession>
<dbReference type="Proteomes" id="UP000815677">
    <property type="component" value="Unassembled WGS sequence"/>
</dbReference>
<dbReference type="PANTHER" id="PTHR11496">
    <property type="entry name" value="ALCOHOL DEHYDROGENASE"/>
    <property type="match status" value="1"/>
</dbReference>
<proteinExistence type="predicted"/>
<dbReference type="Pfam" id="PF25137">
    <property type="entry name" value="ADH_Fe_C"/>
    <property type="match status" value="1"/>
</dbReference>
<reference evidence="4" key="1">
    <citation type="submission" date="2014-09" db="EMBL/GenBank/DDBJ databases">
        <title>Genome sequence of the luminous mushroom Mycena chlorophos for searching fungal bioluminescence genes.</title>
        <authorList>
            <person name="Tanaka Y."/>
            <person name="Kasuga D."/>
            <person name="Oba Y."/>
            <person name="Hase S."/>
            <person name="Sato K."/>
            <person name="Oba Y."/>
            <person name="Sakakibara Y."/>
        </authorList>
    </citation>
    <scope>NUCLEOTIDE SEQUENCE</scope>
</reference>
<gene>
    <name evidence="4" type="ORF">MCHLO_16606</name>
</gene>
<dbReference type="Gene3D" id="3.40.50.1970">
    <property type="match status" value="1"/>
</dbReference>
<evidence type="ECO:0000313" key="4">
    <source>
        <dbReference type="EMBL" id="GAT60472.1"/>
    </source>
</evidence>
<dbReference type="InterPro" id="IPR001670">
    <property type="entry name" value="ADH_Fe/GldA"/>
</dbReference>
<feature type="domain" description="Alcohol dehydrogenase iron-type/glycerol dehydrogenase GldA" evidence="2">
    <location>
        <begin position="48"/>
        <end position="211"/>
    </location>
</feature>
<organism evidence="4 5">
    <name type="scientific">Mycena chlorophos</name>
    <name type="common">Agaric fungus</name>
    <name type="synonym">Agaricus chlorophos</name>
    <dbReference type="NCBI Taxonomy" id="658473"/>
    <lineage>
        <taxon>Eukaryota</taxon>
        <taxon>Fungi</taxon>
        <taxon>Dikarya</taxon>
        <taxon>Basidiomycota</taxon>
        <taxon>Agaricomycotina</taxon>
        <taxon>Agaricomycetes</taxon>
        <taxon>Agaricomycetidae</taxon>
        <taxon>Agaricales</taxon>
        <taxon>Marasmiineae</taxon>
        <taxon>Mycenaceae</taxon>
        <taxon>Mycena</taxon>
    </lineage>
</organism>
<dbReference type="EMBL" id="DF849951">
    <property type="protein sequence ID" value="GAT60472.1"/>
    <property type="molecule type" value="Genomic_DNA"/>
</dbReference>
<feature type="domain" description="Fe-containing alcohol dehydrogenase-like C-terminal" evidence="3">
    <location>
        <begin position="225"/>
        <end position="428"/>
    </location>
</feature>
<dbReference type="Pfam" id="PF00465">
    <property type="entry name" value="Fe-ADH"/>
    <property type="match status" value="1"/>
</dbReference>
<evidence type="ECO:0000256" key="1">
    <source>
        <dbReference type="ARBA" id="ARBA00023002"/>
    </source>
</evidence>